<feature type="domain" description="2EXR" evidence="1">
    <location>
        <begin position="24"/>
        <end position="104"/>
    </location>
</feature>
<protein>
    <recommendedName>
        <fullName evidence="1">2EXR domain-containing protein</fullName>
    </recommendedName>
</protein>
<evidence type="ECO:0000259" key="1">
    <source>
        <dbReference type="Pfam" id="PF20150"/>
    </source>
</evidence>
<comment type="caution">
    <text evidence="2">The sequence shown here is derived from an EMBL/GenBank/DDBJ whole genome shotgun (WGS) entry which is preliminary data.</text>
</comment>
<dbReference type="InterPro" id="IPR045518">
    <property type="entry name" value="2EXR"/>
</dbReference>
<evidence type="ECO:0000313" key="3">
    <source>
        <dbReference type="Proteomes" id="UP000053095"/>
    </source>
</evidence>
<name>A0A6V8H1I8_TALPI</name>
<proteinExistence type="predicted"/>
<evidence type="ECO:0000313" key="2">
    <source>
        <dbReference type="EMBL" id="GAM34987.1"/>
    </source>
</evidence>
<dbReference type="EMBL" id="DF933811">
    <property type="protein sequence ID" value="GAM34987.1"/>
    <property type="molecule type" value="Genomic_DNA"/>
</dbReference>
<dbReference type="AlphaFoldDB" id="A0A6V8H1I8"/>
<keyword evidence="3" id="KW-1185">Reference proteome</keyword>
<dbReference type="Proteomes" id="UP000053095">
    <property type="component" value="Unassembled WGS sequence"/>
</dbReference>
<gene>
    <name evidence="2" type="ORF">TCE0_015r02929</name>
</gene>
<dbReference type="Pfam" id="PF20150">
    <property type="entry name" value="2EXR"/>
    <property type="match status" value="1"/>
</dbReference>
<sequence>MSPQPADEDLEMYNPPPHRRPIGFLHLPYELRQMIYHEFIPRNYYIELVNGSLRWAKDRQWARIGYPVSNILRVSKLVSEECLDILYGDNTFVTSYEVGGNPFYLLSQKRTEAGSSQNNGT</sequence>
<accession>A0A6V8H1I8</accession>
<reference evidence="3" key="1">
    <citation type="journal article" date="2015" name="Genome Announc.">
        <title>Draft genome sequence of Talaromyces cellulolyticus strain Y-94, a source of lignocellulosic biomass-degrading enzymes.</title>
        <authorList>
            <person name="Fujii T."/>
            <person name="Koike H."/>
            <person name="Sawayama S."/>
            <person name="Yano S."/>
            <person name="Inoue H."/>
        </authorList>
    </citation>
    <scope>NUCLEOTIDE SEQUENCE [LARGE SCALE GENOMIC DNA]</scope>
    <source>
        <strain evidence="3">Y-94</strain>
    </source>
</reference>
<organism evidence="2 3">
    <name type="scientific">Talaromyces pinophilus</name>
    <name type="common">Penicillium pinophilum</name>
    <dbReference type="NCBI Taxonomy" id="128442"/>
    <lineage>
        <taxon>Eukaryota</taxon>
        <taxon>Fungi</taxon>
        <taxon>Dikarya</taxon>
        <taxon>Ascomycota</taxon>
        <taxon>Pezizomycotina</taxon>
        <taxon>Eurotiomycetes</taxon>
        <taxon>Eurotiomycetidae</taxon>
        <taxon>Eurotiales</taxon>
        <taxon>Trichocomaceae</taxon>
        <taxon>Talaromyces</taxon>
        <taxon>Talaromyces sect. Talaromyces</taxon>
    </lineage>
</organism>